<feature type="compositionally biased region" description="Low complexity" evidence="1">
    <location>
        <begin position="471"/>
        <end position="482"/>
    </location>
</feature>
<evidence type="ECO:0000313" key="5">
    <source>
        <dbReference type="Proteomes" id="UP001465755"/>
    </source>
</evidence>
<feature type="region of interest" description="Disordered" evidence="1">
    <location>
        <begin position="596"/>
        <end position="628"/>
    </location>
</feature>
<organism evidence="4 5">
    <name type="scientific">Symbiochloris irregularis</name>
    <dbReference type="NCBI Taxonomy" id="706552"/>
    <lineage>
        <taxon>Eukaryota</taxon>
        <taxon>Viridiplantae</taxon>
        <taxon>Chlorophyta</taxon>
        <taxon>core chlorophytes</taxon>
        <taxon>Trebouxiophyceae</taxon>
        <taxon>Trebouxiales</taxon>
        <taxon>Trebouxiaceae</taxon>
        <taxon>Symbiochloris</taxon>
    </lineage>
</organism>
<dbReference type="EMBL" id="JALJOQ010000033">
    <property type="protein sequence ID" value="KAK9807215.1"/>
    <property type="molecule type" value="Genomic_DNA"/>
</dbReference>
<sequence>MEGQRRPRVLLSVLALLAAIITPGAAQFSSLMAGPAMAPSSFTNSGRPAHLRPMGTAPIVYPTCTFGGLVYNGRRCPTTFGIVIVAQYQKLLSFARQNLFQQATSDFQALVSAGWVQQTAVQQAALLETLSMGSRSNLYAQIVALINAPPSLGEALAIMYYSLESEQLAYLAASPSYDPNLYAVLDQYIAEPAQAVVLLNDITPYAQVVMLNNMLNCYEQPSARPTYPGYTNPSSFLAPSLAPMAAAGPALGDNTTLCPFPTLTSYLTPGSYPCPTEIDDVIYLLLATEQTWTSQQQTQFSSILQSYGPPLAAVGASGNSPGQALGAYQQLSASQKALALNAYALAGGAAVSLPQIIVDVWQTCSPEQMQWILYGIDEFVSGLEQSFVNDGQNPAALTNDIAALSPWFQAALYDLVTTPAAPPTAPPLQLYSAIAPAFTAPPLPPPPPSSSVIFQSPPPSPPPPPPPPPLVAGGPTPSAVAQSPPPPPPFPPPPGPQQSSPGGGTTPLVSPGASNFGKAVLYDYLYLTPQQRQCLYQICSARPDLLMLFQLSAAPSFVQSMQALSYSDQGNVAAMLTSATVSPCLGATQFPGSQQVYGYGVPPPPPPPPQGFGVYNPPPPPPPPPLSPLDQPILASQMLGPQFGGPGSTPAQRRAAMSARYLALTITLKGDAGDLLPFPISANGFDKGKLVCKALLILLDPVFGAGKLTCTYINGTAIFTVAQRTRMLLQTQAAASYNSTYGSISPQFALPLPIASTILQFGMQVYGYTAANPASFQNALEQAAAFYNYTLGFTGQVTGIAPYSGTVTTSTCSKPWHSYCLDGTSLTAGGVDGIIVGCVFFVVIVAVVLGVVVWRRRRLAGHTAVPQHE</sequence>
<keyword evidence="2" id="KW-0812">Transmembrane</keyword>
<keyword evidence="3" id="KW-0732">Signal</keyword>
<evidence type="ECO:0000256" key="3">
    <source>
        <dbReference type="SAM" id="SignalP"/>
    </source>
</evidence>
<accession>A0AAW1PFP2</accession>
<feature type="region of interest" description="Disordered" evidence="1">
    <location>
        <begin position="445"/>
        <end position="511"/>
    </location>
</feature>
<evidence type="ECO:0000256" key="1">
    <source>
        <dbReference type="SAM" id="MobiDB-lite"/>
    </source>
</evidence>
<evidence type="ECO:0000256" key="2">
    <source>
        <dbReference type="SAM" id="Phobius"/>
    </source>
</evidence>
<gene>
    <name evidence="4" type="ORF">WJX73_009955</name>
</gene>
<reference evidence="4 5" key="1">
    <citation type="journal article" date="2024" name="Nat. Commun.">
        <title>Phylogenomics reveals the evolutionary origins of lichenization in chlorophyte algae.</title>
        <authorList>
            <person name="Puginier C."/>
            <person name="Libourel C."/>
            <person name="Otte J."/>
            <person name="Skaloud P."/>
            <person name="Haon M."/>
            <person name="Grisel S."/>
            <person name="Petersen M."/>
            <person name="Berrin J.G."/>
            <person name="Delaux P.M."/>
            <person name="Dal Grande F."/>
            <person name="Keller J."/>
        </authorList>
    </citation>
    <scope>NUCLEOTIDE SEQUENCE [LARGE SCALE GENOMIC DNA]</scope>
    <source>
        <strain evidence="4 5">SAG 2036</strain>
    </source>
</reference>
<feature type="compositionally biased region" description="Pro residues" evidence="1">
    <location>
        <begin position="483"/>
        <end position="496"/>
    </location>
</feature>
<comment type="caution">
    <text evidence="4">The sequence shown here is derived from an EMBL/GenBank/DDBJ whole genome shotgun (WGS) entry which is preliminary data.</text>
</comment>
<dbReference type="PRINTS" id="PR01217">
    <property type="entry name" value="PRICHEXTENSN"/>
</dbReference>
<feature type="compositionally biased region" description="Pro residues" evidence="1">
    <location>
        <begin position="601"/>
        <end position="627"/>
    </location>
</feature>
<feature type="signal peptide" evidence="3">
    <location>
        <begin position="1"/>
        <end position="26"/>
    </location>
</feature>
<feature type="transmembrane region" description="Helical" evidence="2">
    <location>
        <begin position="834"/>
        <end position="854"/>
    </location>
</feature>
<name>A0AAW1PFP2_9CHLO</name>
<proteinExistence type="predicted"/>
<evidence type="ECO:0000313" key="4">
    <source>
        <dbReference type="EMBL" id="KAK9807215.1"/>
    </source>
</evidence>
<protein>
    <submittedName>
        <fullName evidence="4">Uncharacterized protein</fullName>
    </submittedName>
</protein>
<feature type="chain" id="PRO_5043441454" evidence="3">
    <location>
        <begin position="27"/>
        <end position="869"/>
    </location>
</feature>
<dbReference type="Proteomes" id="UP001465755">
    <property type="component" value="Unassembled WGS sequence"/>
</dbReference>
<keyword evidence="5" id="KW-1185">Reference proteome</keyword>
<dbReference type="AlphaFoldDB" id="A0AAW1PFP2"/>
<keyword evidence="2" id="KW-1133">Transmembrane helix</keyword>
<keyword evidence="2" id="KW-0472">Membrane</keyword>
<feature type="compositionally biased region" description="Pro residues" evidence="1">
    <location>
        <begin position="456"/>
        <end position="470"/>
    </location>
</feature>